<keyword evidence="2" id="KW-0597">Phosphoprotein</keyword>
<feature type="compositionally biased region" description="Polar residues" evidence="5">
    <location>
        <begin position="750"/>
        <end position="765"/>
    </location>
</feature>
<evidence type="ECO:0000256" key="5">
    <source>
        <dbReference type="SAM" id="MobiDB-lite"/>
    </source>
</evidence>
<dbReference type="PANTHER" id="PTHR28664">
    <property type="entry name" value="TIGHT JUNCTION-ASSOCIATED PROTEIN 1"/>
    <property type="match status" value="1"/>
</dbReference>
<keyword evidence="7" id="KW-1185">Reference proteome</keyword>
<reference evidence="6 7" key="1">
    <citation type="journal article" date="2015" name="Nat. Commun.">
        <title>Lucilia cuprina genome unlocks parasitic fly biology to underpin future interventions.</title>
        <authorList>
            <person name="Anstead C.A."/>
            <person name="Korhonen P.K."/>
            <person name="Young N.D."/>
            <person name="Hall R.S."/>
            <person name="Jex A.R."/>
            <person name="Murali S.C."/>
            <person name="Hughes D.S."/>
            <person name="Lee S.F."/>
            <person name="Perry T."/>
            <person name="Stroehlein A.J."/>
            <person name="Ansell B.R."/>
            <person name="Breugelmans B."/>
            <person name="Hofmann A."/>
            <person name="Qu J."/>
            <person name="Dugan S."/>
            <person name="Lee S.L."/>
            <person name="Chao H."/>
            <person name="Dinh H."/>
            <person name="Han Y."/>
            <person name="Doddapaneni H.V."/>
            <person name="Worley K.C."/>
            <person name="Muzny D.M."/>
            <person name="Ioannidis P."/>
            <person name="Waterhouse R.M."/>
            <person name="Zdobnov E.M."/>
            <person name="James P.J."/>
            <person name="Bagnall N.H."/>
            <person name="Kotze A.C."/>
            <person name="Gibbs R.A."/>
            <person name="Richards S."/>
            <person name="Batterham P."/>
            <person name="Gasser R.B."/>
        </authorList>
    </citation>
    <scope>NUCLEOTIDE SEQUENCE [LARGE SCALE GENOMIC DNA]</scope>
    <source>
        <strain evidence="6 7">LS</strain>
        <tissue evidence="6">Full body</tissue>
    </source>
</reference>
<gene>
    <name evidence="6" type="ORF">FF38_00930</name>
</gene>
<feature type="region of interest" description="Disordered" evidence="5">
    <location>
        <begin position="746"/>
        <end position="765"/>
    </location>
</feature>
<feature type="compositionally biased region" description="Polar residues" evidence="5">
    <location>
        <begin position="1011"/>
        <end position="1029"/>
    </location>
</feature>
<evidence type="ECO:0000313" key="6">
    <source>
        <dbReference type="EMBL" id="KNC21102.1"/>
    </source>
</evidence>
<evidence type="ECO:0000256" key="4">
    <source>
        <dbReference type="SAM" id="Coils"/>
    </source>
</evidence>
<feature type="non-terminal residue" evidence="6">
    <location>
        <position position="1"/>
    </location>
</feature>
<feature type="compositionally biased region" description="Polar residues" evidence="5">
    <location>
        <begin position="847"/>
        <end position="862"/>
    </location>
</feature>
<evidence type="ECO:0000256" key="1">
    <source>
        <dbReference type="ARBA" id="ARBA00004170"/>
    </source>
</evidence>
<keyword evidence="3" id="KW-0472">Membrane</keyword>
<feature type="region of interest" description="Disordered" evidence="5">
    <location>
        <begin position="1113"/>
        <end position="1132"/>
    </location>
</feature>
<protein>
    <recommendedName>
        <fullName evidence="8">Tight junction-associated protein 1</fullName>
    </recommendedName>
</protein>
<feature type="coiled-coil region" evidence="4">
    <location>
        <begin position="110"/>
        <end position="137"/>
    </location>
</feature>
<name>A0A0L0BM57_LUCCU</name>
<feature type="compositionally biased region" description="Polar residues" evidence="5">
    <location>
        <begin position="1122"/>
        <end position="1132"/>
    </location>
</feature>
<feature type="region of interest" description="Disordered" evidence="5">
    <location>
        <begin position="536"/>
        <end position="556"/>
    </location>
</feature>
<keyword evidence="4" id="KW-0175">Coiled coil</keyword>
<comment type="caution">
    <text evidence="6">The sequence shown here is derived from an EMBL/GenBank/DDBJ whole genome shotgun (WGS) entry which is preliminary data.</text>
</comment>
<dbReference type="PANTHER" id="PTHR28664:SF4">
    <property type="entry name" value="TIGHT JUNCTION-ASSOCIATED PROTEIN 1"/>
    <property type="match status" value="1"/>
</dbReference>
<evidence type="ECO:0008006" key="8">
    <source>
        <dbReference type="Google" id="ProtNLM"/>
    </source>
</evidence>
<dbReference type="STRING" id="7375.A0A0L0BM57"/>
<dbReference type="GO" id="GO:0016020">
    <property type="term" value="C:membrane"/>
    <property type="evidence" value="ECO:0007669"/>
    <property type="project" value="UniProtKB-SubCell"/>
</dbReference>
<feature type="region of interest" description="Disordered" evidence="5">
    <location>
        <begin position="845"/>
        <end position="904"/>
    </location>
</feature>
<feature type="compositionally biased region" description="Low complexity" evidence="5">
    <location>
        <begin position="879"/>
        <end position="897"/>
    </location>
</feature>
<dbReference type="InterPro" id="IPR043441">
    <property type="entry name" value="Tjap1/BEGAIN"/>
</dbReference>
<feature type="region of interest" description="Disordered" evidence="5">
    <location>
        <begin position="225"/>
        <end position="264"/>
    </location>
</feature>
<dbReference type="EMBL" id="JRES01001656">
    <property type="protein sequence ID" value="KNC21102.1"/>
    <property type="molecule type" value="Genomic_DNA"/>
</dbReference>
<dbReference type="AlphaFoldDB" id="A0A0L0BM57"/>
<feature type="region of interest" description="Disordered" evidence="5">
    <location>
        <begin position="1011"/>
        <end position="1030"/>
    </location>
</feature>
<feature type="coiled-coil region" evidence="4">
    <location>
        <begin position="22"/>
        <end position="84"/>
    </location>
</feature>
<comment type="subcellular location">
    <subcellularLocation>
        <location evidence="1">Membrane</location>
        <topology evidence="1">Peripheral membrane protein</topology>
    </subcellularLocation>
</comment>
<evidence type="ECO:0000256" key="2">
    <source>
        <dbReference type="ARBA" id="ARBA00022553"/>
    </source>
</evidence>
<dbReference type="OrthoDB" id="10068192at2759"/>
<dbReference type="Proteomes" id="UP000037069">
    <property type="component" value="Unassembled WGS sequence"/>
</dbReference>
<evidence type="ECO:0000256" key="3">
    <source>
        <dbReference type="ARBA" id="ARBA00023136"/>
    </source>
</evidence>
<evidence type="ECO:0000313" key="7">
    <source>
        <dbReference type="Proteomes" id="UP000037069"/>
    </source>
</evidence>
<sequence>TNICETLAPVAVTIAAVAAKEIETLKQTLQEKDTLLMAMEATCITDSERQAELEDSVIAWQDKYDRLYESHKRVQKVNQSLEDKLLKLVDRNTGERAQLTSDVATLSVRLAQANFNISKLQRDIERYKTDINLAIQLLQCKPDGFVPQKISSLPIDIQSKVSSYMRLDTNSHSDSEGSVTGIGISTTAAYKVLPATDSPPPAPCPFPPTAMVYSMRGLGKYAKQNSESTLNLSNNNNNSTSDTLNNNHSNNNNSGNNTIRNSTTSLNTTTVNTTTNCALNGNDMISPVVMAKFLEDELKASEIKHCDTCQCSKDLTVLADVSRSYSVATQTPFVINSNSSNGNLNDSMAQLCLRCYSNLNSPSRTNSPFTKNLLKSSDSVISETKSSVSDLNEMDKLFTPAKKDDLMVNPILGHHRLCERTSLLKGVQGQAGQTAKTSYNTILDNMRTLNGYQRRFIDGGGTALELLEERSKLLNNKKHSLKMITHEDINGNEDLEDEEKPLLGSNMMQSNLMDAELEERESLKIKSKLRTESSCELGVSSRDPIKSPTASTKSALDPKVTNGLLKTQISGSVNSVWSKSSSCEGAKMFENFNRNLIKTIKAENPKYRGPRLCAMRIQQNGQSNILLDNIESIEAITPVIYRRRERLLDEELDDNKDIITSKTTRESQQPAIETAKEATETETAGMEELKATDAPEAIKEEPQTECLNVLATVNPNEETILVCGDEKTDNLLEIKMEAVKPSIQTTTTTNYDNTSKMSGTQSSSISENIDFQETVILRRQQLSRVAEWVQNNTQQMEMEQQQQEQQQQHLNSLNHCDSSVTDHQSSFSTLDQLDSVSVEKLSMDSGYKTTPQLQPITNSSQDETIKTSDDSLSPKSDLNNQSPLNFPPNSNSNINSPKQEQTDNTQIFSTAQTYYRRTSRSGLPVAYTATAAAAAASQDAQDSSSQCSQIIPEQPTCDILNYKYYPNDSDKTRAIKAELHTTTQSVDIAQMEYNVKQFLLKQNEWSMRSTTRTQPITNNQQTGASNSRHSSIRHIKLFTSSSTAGLGPGKGERVRTTISQHNNTTVPSNITNTTAAASSVSTTALGICTKFNDLKVSSTTSSNNSCLNNNHTITTTTTNANGSMPQRTETNL</sequence>
<feature type="region of interest" description="Disordered" evidence="5">
    <location>
        <begin position="663"/>
        <end position="683"/>
    </location>
</feature>
<accession>A0A0L0BM57</accession>
<proteinExistence type="predicted"/>
<organism evidence="6 7">
    <name type="scientific">Lucilia cuprina</name>
    <name type="common">Green bottle fly</name>
    <name type="synonym">Australian sheep blowfly</name>
    <dbReference type="NCBI Taxonomy" id="7375"/>
    <lineage>
        <taxon>Eukaryota</taxon>
        <taxon>Metazoa</taxon>
        <taxon>Ecdysozoa</taxon>
        <taxon>Arthropoda</taxon>
        <taxon>Hexapoda</taxon>
        <taxon>Insecta</taxon>
        <taxon>Pterygota</taxon>
        <taxon>Neoptera</taxon>
        <taxon>Endopterygota</taxon>
        <taxon>Diptera</taxon>
        <taxon>Brachycera</taxon>
        <taxon>Muscomorpha</taxon>
        <taxon>Oestroidea</taxon>
        <taxon>Calliphoridae</taxon>
        <taxon>Luciliinae</taxon>
        <taxon>Lucilia</taxon>
    </lineage>
</organism>
<dbReference type="OMA" id="MSGPRIC"/>